<keyword evidence="12" id="KW-1185">Reference proteome</keyword>
<name>A0AA42B6H5_9GAMM</name>
<dbReference type="NCBIfam" id="TIGR02209">
    <property type="entry name" value="ftsL_broad"/>
    <property type="match status" value="1"/>
</dbReference>
<keyword evidence="10" id="KW-0175">Coiled coil</keyword>
<evidence type="ECO:0000256" key="7">
    <source>
        <dbReference type="ARBA" id="ARBA00023306"/>
    </source>
</evidence>
<evidence type="ECO:0000256" key="9">
    <source>
        <dbReference type="NCBIfam" id="TIGR02209"/>
    </source>
</evidence>
<reference evidence="11 12" key="1">
    <citation type="journal article" date="2013" name="Antonie Van Leeuwenhoek">
        <title>Echinimonas agarilytica gen. nov., sp. nov., a new gammaproteobacterium isolated from the sea urchin Strongylocentrotus intermedius.</title>
        <authorList>
            <person name="Nedashkovskaya O.I."/>
            <person name="Stenkova A.M."/>
            <person name="Zhukova N.V."/>
            <person name="Van Trappen S."/>
            <person name="Lee J.S."/>
            <person name="Kim S.B."/>
        </authorList>
    </citation>
    <scope>NUCLEOTIDE SEQUENCE [LARGE SCALE GENOMIC DNA]</scope>
    <source>
        <strain evidence="11 12">KMM 6351</strain>
    </source>
</reference>
<keyword evidence="7 8" id="KW-0131">Cell cycle</keyword>
<evidence type="ECO:0000256" key="10">
    <source>
        <dbReference type="SAM" id="Coils"/>
    </source>
</evidence>
<comment type="function">
    <text evidence="8">Essential cell division protein. May link together the upstream cell division proteins, which are predominantly cytoplasmic, with the downstream cell division proteins, which are predominantly periplasmic.</text>
</comment>
<evidence type="ECO:0000256" key="8">
    <source>
        <dbReference type="HAMAP-Rule" id="MF_00910"/>
    </source>
</evidence>
<keyword evidence="3 8" id="KW-0132">Cell division</keyword>
<comment type="similarity">
    <text evidence="8">Belongs to the FtsL family.</text>
</comment>
<dbReference type="PANTHER" id="PTHR37479">
    <property type="entry name" value="CELL DIVISION PROTEIN FTSL"/>
    <property type="match status" value="1"/>
</dbReference>
<comment type="subcellular location">
    <subcellularLocation>
        <location evidence="8">Cell inner membrane</location>
        <topology evidence="8">Single-pass type II membrane protein</topology>
    </subcellularLocation>
    <subcellularLocation>
        <location evidence="1">Cell membrane</location>
        <topology evidence="1">Single-pass type II membrane protein</topology>
    </subcellularLocation>
    <text evidence="8">Localizes to the division septum where it forms a ring structure.</text>
</comment>
<evidence type="ECO:0000256" key="2">
    <source>
        <dbReference type="ARBA" id="ARBA00022475"/>
    </source>
</evidence>
<comment type="subunit">
    <text evidence="8">Part of a complex composed of FtsB, FtsL and FtsQ.</text>
</comment>
<keyword evidence="6 8" id="KW-0472">Membrane</keyword>
<proteinExistence type="inferred from homology"/>
<dbReference type="InterPro" id="IPR011922">
    <property type="entry name" value="Cell_div_FtsL"/>
</dbReference>
<dbReference type="Proteomes" id="UP001165393">
    <property type="component" value="Unassembled WGS sequence"/>
</dbReference>
<protein>
    <recommendedName>
        <fullName evidence="8 9">Cell division protein FtsL</fullName>
    </recommendedName>
</protein>
<feature type="transmembrane region" description="Helical" evidence="8">
    <location>
        <begin position="21"/>
        <end position="39"/>
    </location>
</feature>
<sequence>MSQPLLVRLMLRDVLKHKVRWTLAIAVMFSAFGVVQLAYDNRQLTADADALREQRDRLEIEWRHLMLEESALAEHSRVSRIATKQYSMVRPSRKANTLVDVQ</sequence>
<evidence type="ECO:0000256" key="4">
    <source>
        <dbReference type="ARBA" id="ARBA00022692"/>
    </source>
</evidence>
<dbReference type="GO" id="GO:0005886">
    <property type="term" value="C:plasma membrane"/>
    <property type="evidence" value="ECO:0007669"/>
    <property type="project" value="UniProtKB-SubCell"/>
</dbReference>
<evidence type="ECO:0000313" key="12">
    <source>
        <dbReference type="Proteomes" id="UP001165393"/>
    </source>
</evidence>
<dbReference type="EMBL" id="JAMQGP010000001">
    <property type="protein sequence ID" value="MCM2678772.1"/>
    <property type="molecule type" value="Genomic_DNA"/>
</dbReference>
<keyword evidence="2 8" id="KW-1003">Cell membrane</keyword>
<evidence type="ECO:0000313" key="11">
    <source>
        <dbReference type="EMBL" id="MCM2678772.1"/>
    </source>
</evidence>
<organism evidence="11 12">
    <name type="scientific">Echinimonas agarilytica</name>
    <dbReference type="NCBI Taxonomy" id="1215918"/>
    <lineage>
        <taxon>Bacteria</taxon>
        <taxon>Pseudomonadati</taxon>
        <taxon>Pseudomonadota</taxon>
        <taxon>Gammaproteobacteria</taxon>
        <taxon>Alteromonadales</taxon>
        <taxon>Echinimonadaceae</taxon>
        <taxon>Echinimonas</taxon>
    </lineage>
</organism>
<keyword evidence="5 8" id="KW-1133">Transmembrane helix</keyword>
<dbReference type="Pfam" id="PF04999">
    <property type="entry name" value="FtsL"/>
    <property type="match status" value="1"/>
</dbReference>
<dbReference type="PANTHER" id="PTHR37479:SF1">
    <property type="entry name" value="CELL DIVISION PROTEIN FTSL"/>
    <property type="match status" value="1"/>
</dbReference>
<dbReference type="AlphaFoldDB" id="A0AA42B6H5"/>
<evidence type="ECO:0000256" key="6">
    <source>
        <dbReference type="ARBA" id="ARBA00023136"/>
    </source>
</evidence>
<dbReference type="HAMAP" id="MF_00910">
    <property type="entry name" value="FtsL"/>
    <property type="match status" value="1"/>
</dbReference>
<dbReference type="GO" id="GO:0032153">
    <property type="term" value="C:cell division site"/>
    <property type="evidence" value="ECO:0007669"/>
    <property type="project" value="UniProtKB-UniRule"/>
</dbReference>
<gene>
    <name evidence="8 11" type="primary">ftsL</name>
    <name evidence="11" type="ORF">NAF29_03670</name>
</gene>
<evidence type="ECO:0000256" key="3">
    <source>
        <dbReference type="ARBA" id="ARBA00022618"/>
    </source>
</evidence>
<evidence type="ECO:0000256" key="5">
    <source>
        <dbReference type="ARBA" id="ARBA00022989"/>
    </source>
</evidence>
<evidence type="ECO:0000256" key="1">
    <source>
        <dbReference type="ARBA" id="ARBA00004401"/>
    </source>
</evidence>
<dbReference type="GO" id="GO:0043093">
    <property type="term" value="P:FtsZ-dependent cytokinesis"/>
    <property type="evidence" value="ECO:0007669"/>
    <property type="project" value="UniProtKB-UniRule"/>
</dbReference>
<feature type="coiled-coil region" evidence="10">
    <location>
        <begin position="41"/>
        <end position="68"/>
    </location>
</feature>
<dbReference type="RefSeq" id="WP_251260126.1">
    <property type="nucleotide sequence ID" value="NZ_JAMQGP010000001.1"/>
</dbReference>
<accession>A0AA42B6H5</accession>
<comment type="caution">
    <text evidence="11">The sequence shown here is derived from an EMBL/GenBank/DDBJ whole genome shotgun (WGS) entry which is preliminary data.</text>
</comment>
<keyword evidence="8" id="KW-0997">Cell inner membrane</keyword>
<keyword evidence="4 8" id="KW-0812">Transmembrane</keyword>